<organism evidence="1 2">
    <name type="scientific">Fasciola gigantica</name>
    <name type="common">Giant liver fluke</name>
    <dbReference type="NCBI Taxonomy" id="46835"/>
    <lineage>
        <taxon>Eukaryota</taxon>
        <taxon>Metazoa</taxon>
        <taxon>Spiralia</taxon>
        <taxon>Lophotrochozoa</taxon>
        <taxon>Platyhelminthes</taxon>
        <taxon>Trematoda</taxon>
        <taxon>Digenea</taxon>
        <taxon>Plagiorchiida</taxon>
        <taxon>Echinostomata</taxon>
        <taxon>Echinostomatoidea</taxon>
        <taxon>Fasciolidae</taxon>
        <taxon>Fasciola</taxon>
    </lineage>
</organism>
<proteinExistence type="predicted"/>
<comment type="caution">
    <text evidence="1">The sequence shown here is derived from an EMBL/GenBank/DDBJ whole genome shotgun (WGS) entry which is preliminary data.</text>
</comment>
<keyword evidence="2" id="KW-1185">Reference proteome</keyword>
<evidence type="ECO:0000313" key="2">
    <source>
        <dbReference type="Proteomes" id="UP000316759"/>
    </source>
</evidence>
<evidence type="ECO:0000313" key="1">
    <source>
        <dbReference type="EMBL" id="TPP59505.1"/>
    </source>
</evidence>
<name>A0A504YGG0_FASGI</name>
<gene>
    <name evidence="1" type="ORF">FGIG_04499</name>
</gene>
<dbReference type="EMBL" id="SUNJ01010632">
    <property type="protein sequence ID" value="TPP59505.1"/>
    <property type="molecule type" value="Genomic_DNA"/>
</dbReference>
<accession>A0A504YGG0</accession>
<reference evidence="1 2" key="1">
    <citation type="submission" date="2019-04" db="EMBL/GenBank/DDBJ databases">
        <title>Annotation for the trematode Fasciola gigantica.</title>
        <authorList>
            <person name="Choi Y.-J."/>
        </authorList>
    </citation>
    <scope>NUCLEOTIDE SEQUENCE [LARGE SCALE GENOMIC DNA]</scope>
    <source>
        <strain evidence="1">Uganda_cow_1</strain>
    </source>
</reference>
<sequence>MNYEVDLNSPNTLGKIMDELHQITKNSFSMIKELSQSKLKLKESFDGWIHQWTQMQQLFNEYKFAGAVKRLKVDLKNVLEFLDQMAHFMYGVLNLKEFSFDFVPYVVLGLPRSEQIPVASTLWKDREIMNWQAQRAEFDPRH</sequence>
<dbReference type="Proteomes" id="UP000316759">
    <property type="component" value="Unassembled WGS sequence"/>
</dbReference>
<protein>
    <submittedName>
        <fullName evidence="1">Uncharacterized protein</fullName>
    </submittedName>
</protein>
<dbReference type="AlphaFoldDB" id="A0A504YGG0"/>